<keyword evidence="3" id="KW-0520">NAD</keyword>
<dbReference type="GO" id="GO:0046872">
    <property type="term" value="F:metal ion binding"/>
    <property type="evidence" value="ECO:0007669"/>
    <property type="project" value="InterPro"/>
</dbReference>
<dbReference type="STRING" id="456442.Mboo_1636"/>
<keyword evidence="7" id="KW-1185">Reference proteome</keyword>
<dbReference type="Pfam" id="PF25137">
    <property type="entry name" value="ADH_Fe_C"/>
    <property type="match status" value="1"/>
</dbReference>
<dbReference type="PROSITE" id="PS00913">
    <property type="entry name" value="ADH_IRON_1"/>
    <property type="match status" value="1"/>
</dbReference>
<dbReference type="Proteomes" id="UP000002408">
    <property type="component" value="Chromosome"/>
</dbReference>
<dbReference type="CDD" id="cd17814">
    <property type="entry name" value="Fe-ADH-like"/>
    <property type="match status" value="1"/>
</dbReference>
<dbReference type="NCBIfam" id="NF041833">
    <property type="entry name" value="Fe_ADH_ErcA"/>
    <property type="match status" value="1"/>
</dbReference>
<name>A7I8U2_METB6</name>
<dbReference type="Pfam" id="PF00465">
    <property type="entry name" value="Fe-ADH"/>
    <property type="match status" value="1"/>
</dbReference>
<dbReference type="PANTHER" id="PTHR11496">
    <property type="entry name" value="ALCOHOL DEHYDROGENASE"/>
    <property type="match status" value="1"/>
</dbReference>
<dbReference type="EMBL" id="CP000780">
    <property type="protein sequence ID" value="ABS56153.1"/>
    <property type="molecule type" value="Genomic_DNA"/>
</dbReference>
<dbReference type="InterPro" id="IPR001670">
    <property type="entry name" value="ADH_Fe/GldA"/>
</dbReference>
<evidence type="ECO:0000256" key="1">
    <source>
        <dbReference type="ARBA" id="ARBA00007358"/>
    </source>
</evidence>
<dbReference type="FunFam" id="1.20.1090.10:FF:000001">
    <property type="entry name" value="Aldehyde-alcohol dehydrogenase"/>
    <property type="match status" value="1"/>
</dbReference>
<dbReference type="PANTHER" id="PTHR11496:SF102">
    <property type="entry name" value="ALCOHOL DEHYDROGENASE 4"/>
    <property type="match status" value="1"/>
</dbReference>
<evidence type="ECO:0000313" key="7">
    <source>
        <dbReference type="Proteomes" id="UP000002408"/>
    </source>
</evidence>
<evidence type="ECO:0000256" key="2">
    <source>
        <dbReference type="ARBA" id="ARBA00023002"/>
    </source>
</evidence>
<dbReference type="InterPro" id="IPR056798">
    <property type="entry name" value="ADH_Fe_C"/>
</dbReference>
<comment type="similarity">
    <text evidence="1">Belongs to the iron-containing alcohol dehydrogenase family.</text>
</comment>
<dbReference type="eggNOG" id="arCOG00984">
    <property type="taxonomic scope" value="Archaea"/>
</dbReference>
<dbReference type="Gene3D" id="1.20.1090.10">
    <property type="entry name" value="Dehydroquinate synthase-like - alpha domain"/>
    <property type="match status" value="1"/>
</dbReference>
<dbReference type="HOGENOM" id="CLU_007207_0_0_2"/>
<proteinExistence type="inferred from homology"/>
<dbReference type="InterPro" id="IPR018211">
    <property type="entry name" value="ADH_Fe_CS"/>
</dbReference>
<sequence>MSMTRLELRKFVAPELLFGSGARHLAGRYIRNFGAKSVLLVTDPGVRKTGVVDEVGADLQREGIGYEIYSDIKPNPTVENVMGGAEFFSQGRCSALIAVGGGSVIDCAKGIGIVSSENRPITEFEGVDLITVPPPPLICIPTTAGSSADVSQFAIISDSVRRVKIAIISKALVPDAALIDPEPLLTLPPDLTAYTGLDVLVHAIEAYVSNASSPLTDLYALEAIRRICRSLENAVASPCDLSLREETMLASMYAGLAFSNASLGAVHAMAHSLGGYLDLPHGKCNALLLDTVIAYNYSSARERYLDIGEAMGIAVRSQPEEKRLPAITGEIRRLRAALGITETLADLGVTKSTILLLADNAIKDACMATNPRDPALEEIRVLYESAL</sequence>
<dbReference type="KEGG" id="mbn:Mboo_1636"/>
<evidence type="ECO:0000259" key="4">
    <source>
        <dbReference type="Pfam" id="PF00465"/>
    </source>
</evidence>
<dbReference type="OrthoDB" id="57329at2157"/>
<feature type="domain" description="Fe-containing alcohol dehydrogenase-like C-terminal" evidence="5">
    <location>
        <begin position="192"/>
        <end position="386"/>
    </location>
</feature>
<dbReference type="Gene3D" id="3.40.50.1970">
    <property type="match status" value="1"/>
</dbReference>
<dbReference type="AlphaFoldDB" id="A7I8U2"/>
<evidence type="ECO:0000256" key="3">
    <source>
        <dbReference type="ARBA" id="ARBA00023027"/>
    </source>
</evidence>
<feature type="domain" description="Alcohol dehydrogenase iron-type/glycerol dehydrogenase GldA" evidence="4">
    <location>
        <begin position="15"/>
        <end position="181"/>
    </location>
</feature>
<evidence type="ECO:0000259" key="5">
    <source>
        <dbReference type="Pfam" id="PF25137"/>
    </source>
</evidence>
<protein>
    <submittedName>
        <fullName evidence="6">Iron-containing alcohol dehydrogenase</fullName>
    </submittedName>
</protein>
<dbReference type="SUPFAM" id="SSF56796">
    <property type="entry name" value="Dehydroquinate synthase-like"/>
    <property type="match status" value="1"/>
</dbReference>
<dbReference type="PROSITE" id="PS00060">
    <property type="entry name" value="ADH_IRON_2"/>
    <property type="match status" value="1"/>
</dbReference>
<gene>
    <name evidence="6" type="ordered locus">Mboo_1636</name>
</gene>
<organism evidence="6 7">
    <name type="scientific">Methanoregula boonei (strain DSM 21154 / JCM 14090 / 6A8)</name>
    <dbReference type="NCBI Taxonomy" id="456442"/>
    <lineage>
        <taxon>Archaea</taxon>
        <taxon>Methanobacteriati</taxon>
        <taxon>Methanobacteriota</taxon>
        <taxon>Stenosarchaea group</taxon>
        <taxon>Methanomicrobia</taxon>
        <taxon>Methanomicrobiales</taxon>
        <taxon>Methanoregulaceae</taxon>
        <taxon>Methanoregula</taxon>
    </lineage>
</organism>
<reference evidence="7" key="1">
    <citation type="journal article" date="2015" name="Microbiology">
        <title>Genome of Methanoregula boonei 6A8 reveals adaptations to oligotrophic peatland environments.</title>
        <authorList>
            <person name="Braeuer S."/>
            <person name="Cadillo-Quiroz H."/>
            <person name="Kyrpides N."/>
            <person name="Woyke T."/>
            <person name="Goodwin L."/>
            <person name="Detter C."/>
            <person name="Podell S."/>
            <person name="Yavitt J.B."/>
            <person name="Zinder S.H."/>
        </authorList>
    </citation>
    <scope>NUCLEOTIDE SEQUENCE [LARGE SCALE GENOMIC DNA]</scope>
    <source>
        <strain evidence="7">DSM 21154 / JCM 14090 / 6A8</strain>
    </source>
</reference>
<accession>A7I8U2</accession>
<dbReference type="GO" id="GO:0004022">
    <property type="term" value="F:alcohol dehydrogenase (NAD+) activity"/>
    <property type="evidence" value="ECO:0007669"/>
    <property type="project" value="TreeGrafter"/>
</dbReference>
<dbReference type="FunFam" id="3.40.50.1970:FF:000003">
    <property type="entry name" value="Alcohol dehydrogenase, iron-containing"/>
    <property type="match status" value="1"/>
</dbReference>
<keyword evidence="2" id="KW-0560">Oxidoreductase</keyword>
<evidence type="ECO:0000313" key="6">
    <source>
        <dbReference type="EMBL" id="ABS56153.1"/>
    </source>
</evidence>
<dbReference type="InterPro" id="IPR039697">
    <property type="entry name" value="Alcohol_dehydrogenase_Fe"/>
</dbReference>